<dbReference type="RefSeq" id="WP_020988402.1">
    <property type="nucleotide sequence ID" value="NZ_MCRM02000023.1"/>
</dbReference>
<feature type="signal peptide" evidence="7">
    <location>
        <begin position="1"/>
        <end position="22"/>
    </location>
</feature>
<dbReference type="PANTHER" id="PTHR10283">
    <property type="entry name" value="SOLUTE CARRIER FAMILY 13 MEMBER"/>
    <property type="match status" value="1"/>
</dbReference>
<feature type="compositionally biased region" description="Basic and acidic residues" evidence="5">
    <location>
        <begin position="47"/>
        <end position="59"/>
    </location>
</feature>
<comment type="caution">
    <text evidence="8">The sequence shown here is derived from an EMBL/GenBank/DDBJ whole genome shotgun (WGS) entry which is preliminary data.</text>
</comment>
<sequence>MRNKILNSILIFTLLLPLAIGAENSTLGKSGENLAQTESTPTAPESPVEHHDSNPTSHHEGLGGDLPFWSVIPFILILLSIALLPLISHSTAHWWENNNNKLLLALALGGVSFGVLLAYNCGGKIYHTMVFDYIPFIILLASLFYISGGIVLKGDIEATPINNTIFLIVGTFLSSFIGTTGASMLMIRPILKTNSERKHVVHTVIFFIFLVSNIGGSLTPLGDPPLFLGYLQGVPFTWTFGLFPEMLIASIILLVIYFIWDTIMHGKETKKDIQRDIANKEPIGLEGQVNLIWLLGVVLSVAYINDHYIPAIKENHYLGFFREAVLILLILASKFTSDPKLRERNKFTLQPIQEVAYLFIGIFLTMIPALLLLEHHGKELGVTKPWHFFWVTGLFSGVLDNAPTYLTFVSLAKGLLGFSDMHQILSDPFGESLLKAISVGAVFMGALTYIGNAPNFMVKSVAEENNIKMPSFGGYVLYSLALLIPTFILLTFIFFI</sequence>
<feature type="transmembrane region" description="Helical" evidence="6">
    <location>
        <begin position="66"/>
        <end position="87"/>
    </location>
</feature>
<feature type="compositionally biased region" description="Polar residues" evidence="5">
    <location>
        <begin position="29"/>
        <end position="43"/>
    </location>
</feature>
<dbReference type="Proteomes" id="UP000094669">
    <property type="component" value="Unassembled WGS sequence"/>
</dbReference>
<dbReference type="Pfam" id="PF16980">
    <property type="entry name" value="CitMHS_2"/>
    <property type="match status" value="1"/>
</dbReference>
<feature type="transmembrane region" description="Helical" evidence="6">
    <location>
        <begin position="164"/>
        <end position="187"/>
    </location>
</feature>
<dbReference type="EMBL" id="MCRM02000023">
    <property type="protein sequence ID" value="PNV73342.1"/>
    <property type="molecule type" value="Genomic_DNA"/>
</dbReference>
<evidence type="ECO:0000256" key="6">
    <source>
        <dbReference type="SAM" id="Phobius"/>
    </source>
</evidence>
<keyword evidence="9" id="KW-1185">Reference proteome</keyword>
<organism evidence="8 9">
    <name type="scientific">Leptospira inadai serovar Lyme</name>
    <dbReference type="NCBI Taxonomy" id="293084"/>
    <lineage>
        <taxon>Bacteria</taxon>
        <taxon>Pseudomonadati</taxon>
        <taxon>Spirochaetota</taxon>
        <taxon>Spirochaetia</taxon>
        <taxon>Leptospirales</taxon>
        <taxon>Leptospiraceae</taxon>
        <taxon>Leptospira</taxon>
    </lineage>
</organism>
<feature type="transmembrane region" description="Helical" evidence="6">
    <location>
        <begin position="133"/>
        <end position="152"/>
    </location>
</feature>
<evidence type="ECO:0000256" key="7">
    <source>
        <dbReference type="SAM" id="SignalP"/>
    </source>
</evidence>
<protein>
    <submittedName>
        <fullName evidence="8">Sodium:proton antiporter</fullName>
    </submittedName>
</protein>
<evidence type="ECO:0000256" key="3">
    <source>
        <dbReference type="ARBA" id="ARBA00022989"/>
    </source>
</evidence>
<feature type="transmembrane region" description="Helical" evidence="6">
    <location>
        <begin position="199"/>
        <end position="218"/>
    </location>
</feature>
<evidence type="ECO:0000313" key="9">
    <source>
        <dbReference type="Proteomes" id="UP000094669"/>
    </source>
</evidence>
<feature type="transmembrane region" description="Helical" evidence="6">
    <location>
        <begin position="433"/>
        <end position="452"/>
    </location>
</feature>
<evidence type="ECO:0000256" key="1">
    <source>
        <dbReference type="ARBA" id="ARBA00004141"/>
    </source>
</evidence>
<proteinExistence type="predicted"/>
<feature type="transmembrane region" description="Helical" evidence="6">
    <location>
        <begin position="238"/>
        <end position="263"/>
    </location>
</feature>
<comment type="subcellular location">
    <subcellularLocation>
        <location evidence="1">Membrane</location>
        <topology evidence="1">Multi-pass membrane protein</topology>
    </subcellularLocation>
</comment>
<feature type="transmembrane region" description="Helical" evidence="6">
    <location>
        <begin position="283"/>
        <end position="304"/>
    </location>
</feature>
<dbReference type="InterPro" id="IPR031566">
    <property type="entry name" value="CitMHS_2"/>
</dbReference>
<evidence type="ECO:0000256" key="4">
    <source>
        <dbReference type="ARBA" id="ARBA00023136"/>
    </source>
</evidence>
<keyword evidence="4 6" id="KW-0472">Membrane</keyword>
<keyword evidence="3 6" id="KW-1133">Transmembrane helix</keyword>
<feature type="transmembrane region" description="Helical" evidence="6">
    <location>
        <begin position="388"/>
        <end position="412"/>
    </location>
</feature>
<evidence type="ECO:0000313" key="8">
    <source>
        <dbReference type="EMBL" id="PNV73342.1"/>
    </source>
</evidence>
<dbReference type="PANTHER" id="PTHR10283:SF82">
    <property type="entry name" value="SOLUTE CARRIER FAMILY 13 MEMBER 2"/>
    <property type="match status" value="1"/>
</dbReference>
<gene>
    <name evidence="8" type="ORF">BES34_017105</name>
</gene>
<accession>A0ABX4YEP3</accession>
<evidence type="ECO:0000256" key="2">
    <source>
        <dbReference type="ARBA" id="ARBA00022692"/>
    </source>
</evidence>
<feature type="transmembrane region" description="Helical" evidence="6">
    <location>
        <begin position="355"/>
        <end position="373"/>
    </location>
</feature>
<name>A0ABX4YEP3_9LEPT</name>
<reference evidence="8" key="1">
    <citation type="submission" date="2018-01" db="EMBL/GenBank/DDBJ databases">
        <title>Genomic characterization of Leptospira inadai serogroup Lyme isolated from captured rat in Brazil and comparative analysis with human reference strain.</title>
        <authorList>
            <person name="Moreno L.Z."/>
            <person name="Loureiro A.P."/>
            <person name="Miraglia F."/>
            <person name="Kremer F.S."/>
            <person name="Eslabao M.R."/>
            <person name="Dellagostin O.A."/>
            <person name="Lilenbaum W."/>
            <person name="Moreno A.M."/>
        </authorList>
    </citation>
    <scope>NUCLEOTIDE SEQUENCE [LARGE SCALE GENOMIC DNA]</scope>
    <source>
        <strain evidence="8">M34/99</strain>
    </source>
</reference>
<keyword evidence="2 6" id="KW-0812">Transmembrane</keyword>
<keyword evidence="7" id="KW-0732">Signal</keyword>
<feature type="chain" id="PRO_5047426756" evidence="7">
    <location>
        <begin position="23"/>
        <end position="496"/>
    </location>
</feature>
<feature type="region of interest" description="Disordered" evidence="5">
    <location>
        <begin position="29"/>
        <end position="59"/>
    </location>
</feature>
<evidence type="ECO:0000256" key="5">
    <source>
        <dbReference type="SAM" id="MobiDB-lite"/>
    </source>
</evidence>
<feature type="transmembrane region" description="Helical" evidence="6">
    <location>
        <begin position="472"/>
        <end position="495"/>
    </location>
</feature>